<feature type="transmembrane region" description="Helical" evidence="1">
    <location>
        <begin position="6"/>
        <end position="23"/>
    </location>
</feature>
<proteinExistence type="predicted"/>
<protein>
    <submittedName>
        <fullName evidence="2">DUF2568 domain-containing protein</fullName>
    </submittedName>
</protein>
<evidence type="ECO:0000313" key="3">
    <source>
        <dbReference type="Proteomes" id="UP000287156"/>
    </source>
</evidence>
<keyword evidence="1" id="KW-0472">Membrane</keyword>
<comment type="caution">
    <text evidence="2">The sequence shown here is derived from an EMBL/GenBank/DDBJ whole genome shotgun (WGS) entry which is preliminary data.</text>
</comment>
<dbReference type="AlphaFoldDB" id="A0A429Y8H7"/>
<dbReference type="Proteomes" id="UP000287156">
    <property type="component" value="Unassembled WGS sequence"/>
</dbReference>
<keyword evidence="1" id="KW-1133">Transmembrane helix</keyword>
<dbReference type="EMBL" id="QYTV02000001">
    <property type="protein sequence ID" value="RST77710.1"/>
    <property type="molecule type" value="Genomic_DNA"/>
</dbReference>
<feature type="transmembrane region" description="Helical" evidence="1">
    <location>
        <begin position="44"/>
        <end position="67"/>
    </location>
</feature>
<name>A0A429Y8H7_9BACI</name>
<reference evidence="2" key="1">
    <citation type="submission" date="2018-12" db="EMBL/GenBank/DDBJ databases">
        <authorList>
            <person name="Sun L."/>
            <person name="Chen Z."/>
        </authorList>
    </citation>
    <scope>NUCLEOTIDE SEQUENCE [LARGE SCALE GENOMIC DNA]</scope>
    <source>
        <strain evidence="2">3-2-2</strain>
    </source>
</reference>
<keyword evidence="3" id="KW-1185">Reference proteome</keyword>
<keyword evidence="1" id="KW-0812">Transmembrane</keyword>
<sequence length="89" mass="10136">MLIFLLRFLVEFCALGSLGYWGFRTRKDIRKNWNRYWRATASSFCRGYVCFPSCICTGIMAVTFTALGSSQAWALCSRTSFTCGSFIDV</sequence>
<evidence type="ECO:0000256" key="1">
    <source>
        <dbReference type="SAM" id="Phobius"/>
    </source>
</evidence>
<organism evidence="2 3">
    <name type="scientific">Siminovitchia acidinfaciens</name>
    <dbReference type="NCBI Taxonomy" id="2321395"/>
    <lineage>
        <taxon>Bacteria</taxon>
        <taxon>Bacillati</taxon>
        <taxon>Bacillota</taxon>
        <taxon>Bacilli</taxon>
        <taxon>Bacillales</taxon>
        <taxon>Bacillaceae</taxon>
        <taxon>Siminovitchia</taxon>
    </lineage>
</organism>
<accession>A0A429Y8H7</accession>
<gene>
    <name evidence="2" type="ORF">D4T97_000440</name>
</gene>
<evidence type="ECO:0000313" key="2">
    <source>
        <dbReference type="EMBL" id="RST77710.1"/>
    </source>
</evidence>